<dbReference type="Proteomes" id="UP000779508">
    <property type="component" value="Unassembled WGS sequence"/>
</dbReference>
<feature type="transmembrane region" description="Helical" evidence="1">
    <location>
        <begin position="72"/>
        <end position="91"/>
    </location>
</feature>
<dbReference type="RefSeq" id="WP_216417582.1">
    <property type="nucleotide sequence ID" value="NZ_JAHLQK010000004.1"/>
</dbReference>
<keyword evidence="1" id="KW-1133">Transmembrane helix</keyword>
<gene>
    <name evidence="2" type="ORF">KQI88_11870</name>
</gene>
<dbReference type="PANTHER" id="PTHR42867">
    <property type="entry name" value="MEMBRANE PROTEIN-RELATED"/>
    <property type="match status" value="1"/>
</dbReference>
<organism evidence="2 3">
    <name type="scientific">Alkaliphilus flagellatus</name>
    <dbReference type="NCBI Taxonomy" id="2841507"/>
    <lineage>
        <taxon>Bacteria</taxon>
        <taxon>Bacillati</taxon>
        <taxon>Bacillota</taxon>
        <taxon>Clostridia</taxon>
        <taxon>Peptostreptococcales</taxon>
        <taxon>Natronincolaceae</taxon>
        <taxon>Alkaliphilus</taxon>
    </lineage>
</organism>
<reference evidence="2 3" key="1">
    <citation type="submission" date="2021-06" db="EMBL/GenBank/DDBJ databases">
        <authorList>
            <person name="Sun Q."/>
            <person name="Li D."/>
        </authorList>
    </citation>
    <scope>NUCLEOTIDE SEQUENCE [LARGE SCALE GENOMIC DNA]</scope>
    <source>
        <strain evidence="2 3">MSJ-5</strain>
    </source>
</reference>
<sequence length="254" mass="30139">MKIGGYSHFNGITFFCDVFKIKGSRKNNDIIYDIEWIVPPKWLRKLENKFILGGILVAYYQWKVLDKKIKSLFLFLIGFYLMDEIMDLTFIDKYLDYYGSKFSIYFIITALIIVALNYKRILMIFRYHGAEHKAINCFVEHGYVDLYLIKKASRFNKRCGSNIASIFLLLYIPIWVLNVDSLTAIVIIFLIALQITKILALKNFWWDKYIQILQWITVLEPKEEEIEVAIGTFNQLHRGYYIYQSEARKDIKKV</sequence>
<protein>
    <submittedName>
        <fullName evidence="2">DUF1385 domain-containing protein</fullName>
    </submittedName>
</protein>
<dbReference type="PANTHER" id="PTHR42867:SF1">
    <property type="entry name" value="MEMBRANE PROTEIN-RELATED"/>
    <property type="match status" value="1"/>
</dbReference>
<dbReference type="EMBL" id="JAHLQK010000004">
    <property type="protein sequence ID" value="MBU5677108.1"/>
    <property type="molecule type" value="Genomic_DNA"/>
</dbReference>
<comment type="caution">
    <text evidence="2">The sequence shown here is derived from an EMBL/GenBank/DDBJ whole genome shotgun (WGS) entry which is preliminary data.</text>
</comment>
<evidence type="ECO:0000256" key="1">
    <source>
        <dbReference type="SAM" id="Phobius"/>
    </source>
</evidence>
<accession>A0ABS6G3P7</accession>
<dbReference type="Pfam" id="PF07136">
    <property type="entry name" value="DUF1385"/>
    <property type="match status" value="1"/>
</dbReference>
<keyword evidence="1" id="KW-0812">Transmembrane</keyword>
<keyword evidence="3" id="KW-1185">Reference proteome</keyword>
<proteinExistence type="predicted"/>
<keyword evidence="1" id="KW-0472">Membrane</keyword>
<dbReference type="InterPro" id="IPR010787">
    <property type="entry name" value="DUF1385"/>
</dbReference>
<feature type="transmembrane region" description="Helical" evidence="1">
    <location>
        <begin position="97"/>
        <end position="118"/>
    </location>
</feature>
<evidence type="ECO:0000313" key="2">
    <source>
        <dbReference type="EMBL" id="MBU5677108.1"/>
    </source>
</evidence>
<feature type="transmembrane region" description="Helical" evidence="1">
    <location>
        <begin position="182"/>
        <end position="201"/>
    </location>
</feature>
<feature type="transmembrane region" description="Helical" evidence="1">
    <location>
        <begin position="159"/>
        <end position="176"/>
    </location>
</feature>
<name>A0ABS6G3P7_9FIRM</name>
<evidence type="ECO:0000313" key="3">
    <source>
        <dbReference type="Proteomes" id="UP000779508"/>
    </source>
</evidence>